<proteinExistence type="predicted"/>
<accession>A0A645H987</accession>
<sequence length="138" mass="14521">MGQFVIGKKFKHAVCEPFGIFLLQGGFGSGRQDVLFAGILPEGAMETIALSCIPGEQRLAGQGTQIAGTDCADRFRGGGREGGAEQGEPGQEALALRRKVAPGVLERSLDAAVTIWQIGGRGAQYVQIVAQFRNEVCG</sequence>
<name>A0A645H987_9ZZZZ</name>
<dbReference type="EMBL" id="VSSQ01088454">
    <property type="protein sequence ID" value="MPN35076.1"/>
    <property type="molecule type" value="Genomic_DNA"/>
</dbReference>
<reference evidence="1" key="1">
    <citation type="submission" date="2019-08" db="EMBL/GenBank/DDBJ databases">
        <authorList>
            <person name="Kucharzyk K."/>
            <person name="Murdoch R.W."/>
            <person name="Higgins S."/>
            <person name="Loffler F."/>
        </authorList>
    </citation>
    <scope>NUCLEOTIDE SEQUENCE</scope>
</reference>
<gene>
    <name evidence="1" type="ORF">SDC9_182570</name>
</gene>
<organism evidence="1">
    <name type="scientific">bioreactor metagenome</name>
    <dbReference type="NCBI Taxonomy" id="1076179"/>
    <lineage>
        <taxon>unclassified sequences</taxon>
        <taxon>metagenomes</taxon>
        <taxon>ecological metagenomes</taxon>
    </lineage>
</organism>
<comment type="caution">
    <text evidence="1">The sequence shown here is derived from an EMBL/GenBank/DDBJ whole genome shotgun (WGS) entry which is preliminary data.</text>
</comment>
<protein>
    <submittedName>
        <fullName evidence="1">Uncharacterized protein</fullName>
    </submittedName>
</protein>
<evidence type="ECO:0000313" key="1">
    <source>
        <dbReference type="EMBL" id="MPN35076.1"/>
    </source>
</evidence>
<dbReference type="AlphaFoldDB" id="A0A645H987"/>